<comment type="caution">
    <text evidence="9">The sequence shown here is derived from an EMBL/GenBank/DDBJ whole genome shotgun (WGS) entry which is preliminary data.</text>
</comment>
<evidence type="ECO:0000313" key="9">
    <source>
        <dbReference type="EMBL" id="RDY58634.1"/>
    </source>
</evidence>
<keyword evidence="5 7" id="KW-1133">Transmembrane helix</keyword>
<evidence type="ECO:0000256" key="1">
    <source>
        <dbReference type="ARBA" id="ARBA00004651"/>
    </source>
</evidence>
<dbReference type="RefSeq" id="WP_116184955.1">
    <property type="nucleotide sequence ID" value="NZ_QTJX01000003.1"/>
</dbReference>
<sequence>MNELIDIILHTDDALLALVSDNIVKAYMVLFIIIMLETGVILFPFLPGDGLLFSAGVITATTELNLYILLPLLILSAILGNAINYRTGVLFGGSLHKSRNYFIRTSLVKHLPKAEAFYSKYGGRAIILGRFFPVIRTYLPFVAGLVRMEKALFMKNTIIGAIIWVSLFLCMGNLLGEIPWVKNNYGLIFLFLILITLIPLLLALLRRTVFKR</sequence>
<evidence type="ECO:0000256" key="2">
    <source>
        <dbReference type="ARBA" id="ARBA00010792"/>
    </source>
</evidence>
<evidence type="ECO:0000313" key="10">
    <source>
        <dbReference type="Proteomes" id="UP000261828"/>
    </source>
</evidence>
<evidence type="ECO:0000256" key="6">
    <source>
        <dbReference type="ARBA" id="ARBA00023136"/>
    </source>
</evidence>
<dbReference type="Pfam" id="PF09335">
    <property type="entry name" value="VTT_dom"/>
    <property type="match status" value="1"/>
</dbReference>
<dbReference type="PANTHER" id="PTHR30353">
    <property type="entry name" value="INNER MEMBRANE PROTEIN DEDA-RELATED"/>
    <property type="match status" value="1"/>
</dbReference>
<feature type="transmembrane region" description="Helical" evidence="7">
    <location>
        <begin position="187"/>
        <end position="205"/>
    </location>
</feature>
<feature type="transmembrane region" description="Helical" evidence="7">
    <location>
        <begin position="66"/>
        <end position="85"/>
    </location>
</feature>
<comment type="similarity">
    <text evidence="2 7">Belongs to the DedA family.</text>
</comment>
<keyword evidence="6 7" id="KW-0472">Membrane</keyword>
<dbReference type="Proteomes" id="UP000261828">
    <property type="component" value="Unassembled WGS sequence"/>
</dbReference>
<evidence type="ECO:0000256" key="4">
    <source>
        <dbReference type="ARBA" id="ARBA00022692"/>
    </source>
</evidence>
<comment type="subcellular location">
    <subcellularLocation>
        <location evidence="1 7">Cell membrane</location>
        <topology evidence="1 7">Multi-pass membrane protein</topology>
    </subcellularLocation>
</comment>
<proteinExistence type="inferred from homology"/>
<evidence type="ECO:0000259" key="8">
    <source>
        <dbReference type="Pfam" id="PF09335"/>
    </source>
</evidence>
<dbReference type="AlphaFoldDB" id="A0A371JN27"/>
<dbReference type="OrthoDB" id="9813426at2"/>
<feature type="domain" description="VTT" evidence="8">
    <location>
        <begin position="46"/>
        <end position="173"/>
    </location>
</feature>
<feature type="transmembrane region" description="Helical" evidence="7">
    <location>
        <begin position="26"/>
        <end position="46"/>
    </location>
</feature>
<reference evidence="9 10" key="1">
    <citation type="submission" date="2018-08" db="EMBL/GenBank/DDBJ databases">
        <title>Muricauda nanhaiensis sp. nov., isolated from seawater of the South China Sea.</title>
        <authorList>
            <person name="Dang Y."/>
        </authorList>
    </citation>
    <scope>NUCLEOTIDE SEQUENCE [LARGE SCALE GENOMIC DNA]</scope>
    <source>
        <strain evidence="9 10">SM1704</strain>
    </source>
</reference>
<dbReference type="InterPro" id="IPR032816">
    <property type="entry name" value="VTT_dom"/>
</dbReference>
<gene>
    <name evidence="9" type="ORF">DX873_13150</name>
</gene>
<keyword evidence="3 7" id="KW-1003">Cell membrane</keyword>
<evidence type="ECO:0000256" key="7">
    <source>
        <dbReference type="RuleBase" id="RU367016"/>
    </source>
</evidence>
<name>A0A371JN27_9FLAO</name>
<dbReference type="EMBL" id="QTJX01000003">
    <property type="protein sequence ID" value="RDY58634.1"/>
    <property type="molecule type" value="Genomic_DNA"/>
</dbReference>
<dbReference type="GO" id="GO:0005886">
    <property type="term" value="C:plasma membrane"/>
    <property type="evidence" value="ECO:0007669"/>
    <property type="project" value="UniProtKB-SubCell"/>
</dbReference>
<evidence type="ECO:0000256" key="3">
    <source>
        <dbReference type="ARBA" id="ARBA00022475"/>
    </source>
</evidence>
<protein>
    <recommendedName>
        <fullName evidence="8">VTT domain-containing protein</fullName>
    </recommendedName>
</protein>
<dbReference type="InterPro" id="IPR032818">
    <property type="entry name" value="DedA-like"/>
</dbReference>
<keyword evidence="4 7" id="KW-0812">Transmembrane</keyword>
<keyword evidence="10" id="KW-1185">Reference proteome</keyword>
<accession>A0A371JN27</accession>
<dbReference type="PANTHER" id="PTHR30353:SF0">
    <property type="entry name" value="TRANSMEMBRANE PROTEIN"/>
    <property type="match status" value="1"/>
</dbReference>
<evidence type="ECO:0000256" key="5">
    <source>
        <dbReference type="ARBA" id="ARBA00022989"/>
    </source>
</evidence>
<organism evidence="9 10">
    <name type="scientific">Flagellimonas nanhaiensis</name>
    <dbReference type="NCBI Taxonomy" id="2292706"/>
    <lineage>
        <taxon>Bacteria</taxon>
        <taxon>Pseudomonadati</taxon>
        <taxon>Bacteroidota</taxon>
        <taxon>Flavobacteriia</taxon>
        <taxon>Flavobacteriales</taxon>
        <taxon>Flavobacteriaceae</taxon>
        <taxon>Flagellimonas</taxon>
    </lineage>
</organism>
<feature type="transmembrane region" description="Helical" evidence="7">
    <location>
        <begin position="157"/>
        <end position="175"/>
    </location>
</feature>